<protein>
    <submittedName>
        <fullName evidence="1">Uncharacterized protein</fullName>
    </submittedName>
</protein>
<dbReference type="EMBL" id="JAHHGZ010000026">
    <property type="protein sequence ID" value="MBW4670037.1"/>
    <property type="molecule type" value="Genomic_DNA"/>
</dbReference>
<gene>
    <name evidence="1" type="ORF">KME60_22155</name>
</gene>
<name>A0A951QQ45_9CYAN</name>
<accession>A0A951QQ45</accession>
<dbReference type="AlphaFoldDB" id="A0A951QQ45"/>
<dbReference type="Proteomes" id="UP000729701">
    <property type="component" value="Unassembled WGS sequence"/>
</dbReference>
<organism evidence="1 2">
    <name type="scientific">Cyanomargarita calcarea GSE-NOS-MK-12-04C</name>
    <dbReference type="NCBI Taxonomy" id="2839659"/>
    <lineage>
        <taxon>Bacteria</taxon>
        <taxon>Bacillati</taxon>
        <taxon>Cyanobacteriota</taxon>
        <taxon>Cyanophyceae</taxon>
        <taxon>Nostocales</taxon>
        <taxon>Cyanomargaritaceae</taxon>
        <taxon>Cyanomargarita</taxon>
    </lineage>
</organism>
<evidence type="ECO:0000313" key="1">
    <source>
        <dbReference type="EMBL" id="MBW4670037.1"/>
    </source>
</evidence>
<sequence>MIISDLEHFELASDENSVEGGSFPSHESFSVDICSNPFIKGNVAKSESNAIAYGKNTFTLTQQEAYVGYGYSSSSGLAVAAASSY</sequence>
<evidence type="ECO:0000313" key="2">
    <source>
        <dbReference type="Proteomes" id="UP000729701"/>
    </source>
</evidence>
<reference evidence="1" key="1">
    <citation type="submission" date="2021-05" db="EMBL/GenBank/DDBJ databases">
        <authorList>
            <person name="Pietrasiak N."/>
            <person name="Ward R."/>
            <person name="Stajich J.E."/>
            <person name="Kurbessoian T."/>
        </authorList>
    </citation>
    <scope>NUCLEOTIDE SEQUENCE</scope>
    <source>
        <strain evidence="1">GSE-NOS-MK-12-04C</strain>
    </source>
</reference>
<proteinExistence type="predicted"/>
<comment type="caution">
    <text evidence="1">The sequence shown here is derived from an EMBL/GenBank/DDBJ whole genome shotgun (WGS) entry which is preliminary data.</text>
</comment>
<reference evidence="1" key="2">
    <citation type="journal article" date="2022" name="Microbiol. Resour. Announc.">
        <title>Metagenome Sequencing to Explore Phylogenomics of Terrestrial Cyanobacteria.</title>
        <authorList>
            <person name="Ward R.D."/>
            <person name="Stajich J.E."/>
            <person name="Johansen J.R."/>
            <person name="Huntemann M."/>
            <person name="Clum A."/>
            <person name="Foster B."/>
            <person name="Foster B."/>
            <person name="Roux S."/>
            <person name="Palaniappan K."/>
            <person name="Varghese N."/>
            <person name="Mukherjee S."/>
            <person name="Reddy T.B.K."/>
            <person name="Daum C."/>
            <person name="Copeland A."/>
            <person name="Chen I.A."/>
            <person name="Ivanova N.N."/>
            <person name="Kyrpides N.C."/>
            <person name="Shapiro N."/>
            <person name="Eloe-Fadrosh E.A."/>
            <person name="Pietrasiak N."/>
        </authorList>
    </citation>
    <scope>NUCLEOTIDE SEQUENCE</scope>
    <source>
        <strain evidence="1">GSE-NOS-MK-12-04C</strain>
    </source>
</reference>